<proteinExistence type="evidence at transcript level"/>
<organism evidence="3">
    <name type="scientific">Riptortus pedestris</name>
    <name type="common">Bean bug</name>
    <dbReference type="NCBI Taxonomy" id="329032"/>
    <lineage>
        <taxon>Eukaryota</taxon>
        <taxon>Metazoa</taxon>
        <taxon>Ecdysozoa</taxon>
        <taxon>Arthropoda</taxon>
        <taxon>Hexapoda</taxon>
        <taxon>Insecta</taxon>
        <taxon>Pterygota</taxon>
        <taxon>Neoptera</taxon>
        <taxon>Paraneoptera</taxon>
        <taxon>Hemiptera</taxon>
        <taxon>Heteroptera</taxon>
        <taxon>Panheteroptera</taxon>
        <taxon>Pentatomomorpha</taxon>
        <taxon>Coreoidea</taxon>
        <taxon>Alydidae</taxon>
        <taxon>Riptortus</taxon>
    </lineage>
</organism>
<feature type="signal peptide" evidence="2">
    <location>
        <begin position="1"/>
        <end position="21"/>
    </location>
</feature>
<dbReference type="AlphaFoldDB" id="R4WCP5"/>
<keyword evidence="2" id="KW-0732">Signal</keyword>
<evidence type="ECO:0000256" key="1">
    <source>
        <dbReference type="SAM" id="Coils"/>
    </source>
</evidence>
<sequence length="331" mass="37749">MFSNLSSSLLLFAITVHCVLSFRVDERNMGRWDIDNSVKQVEPTPEYAEYPIIREMRGEIGLAFDRINQHIEVIIERGRMSNGLSDPPVKNRTECAVSKEELVKLRDQIQDMMKNVSSTKGSCDYPQGTVDNCDSWLRLIQCGIEELGDGFKNATSGSATLEEISKWKNAYNTLLDKYKKDIDNVRTSLSEEYQKKIDQLTTELENLSNAITKMEEELKQIYVKLCVSQLSSGKYDDAVAIFKKLRNDTLLDEIITRAFNEYGQKSNVNNIIAFVKKLPRCALDKRGFPVLYNLMKASQTLVKPEVVTFYQAVRQCMCKSDLYNELAKLAA</sequence>
<evidence type="ECO:0000313" key="3">
    <source>
        <dbReference type="EMBL" id="BAN20119.1"/>
    </source>
</evidence>
<dbReference type="EMBL" id="AK416904">
    <property type="protein sequence ID" value="BAN20119.1"/>
    <property type="molecule type" value="mRNA"/>
</dbReference>
<accession>R4WCP5</accession>
<feature type="chain" id="PRO_5004372114" evidence="2">
    <location>
        <begin position="22"/>
        <end position="331"/>
    </location>
</feature>
<evidence type="ECO:0000256" key="2">
    <source>
        <dbReference type="SAM" id="SignalP"/>
    </source>
</evidence>
<feature type="coiled-coil region" evidence="1">
    <location>
        <begin position="190"/>
        <end position="224"/>
    </location>
</feature>
<protein>
    <submittedName>
        <fullName evidence="3">Uncharacterized protein</fullName>
    </submittedName>
</protein>
<keyword evidence="1" id="KW-0175">Coiled coil</keyword>
<reference evidence="3" key="1">
    <citation type="journal article" date="2013" name="PLoS ONE">
        <title>Gene expression in gut symbiotic organ of stinkbug affected by extracellular bacterial symbiont.</title>
        <authorList>
            <person name="Futahashi R."/>
            <person name="Tanaka K."/>
            <person name="Tanahashi M."/>
            <person name="Nikoh N."/>
            <person name="Kikuchi Y."/>
            <person name="Lee B.L."/>
            <person name="Fukatsu T."/>
        </authorList>
    </citation>
    <scope>NUCLEOTIDE SEQUENCE</scope>
    <source>
        <tissue evidence="3">Midgut</tissue>
    </source>
</reference>
<name>R4WCP5_RIPPE</name>